<evidence type="ECO:0000256" key="2">
    <source>
        <dbReference type="ARBA" id="ARBA00022723"/>
    </source>
</evidence>
<dbReference type="Gene3D" id="1.10.150.20">
    <property type="entry name" value="5' to 3' exonuclease, C-terminal subdomain"/>
    <property type="match status" value="1"/>
</dbReference>
<evidence type="ECO:0000256" key="1">
    <source>
        <dbReference type="ARBA" id="ARBA00022670"/>
    </source>
</evidence>
<keyword evidence="5" id="KW-0482">Metalloprotease</keyword>
<dbReference type="PANTHER" id="PTHR30471">
    <property type="entry name" value="DNA REPAIR PROTEIN RADC"/>
    <property type="match status" value="1"/>
</dbReference>
<feature type="compositionally biased region" description="Basic and acidic residues" evidence="7">
    <location>
        <begin position="8"/>
        <end position="21"/>
    </location>
</feature>
<dbReference type="PROSITE" id="PS50249">
    <property type="entry name" value="MPN"/>
    <property type="match status" value="1"/>
</dbReference>
<dbReference type="STRING" id="1499967.U27_00846"/>
<comment type="similarity">
    <text evidence="6">Belongs to the UPF0758 family.</text>
</comment>
<dbReference type="eggNOG" id="COG2003">
    <property type="taxonomic scope" value="Bacteria"/>
</dbReference>
<keyword evidence="1" id="KW-0645">Protease</keyword>
<keyword evidence="2" id="KW-0479">Metal-binding</keyword>
<evidence type="ECO:0000256" key="7">
    <source>
        <dbReference type="SAM" id="MobiDB-lite"/>
    </source>
</evidence>
<organism evidence="9">
    <name type="scientific">Vecturithrix granuli</name>
    <dbReference type="NCBI Taxonomy" id="1499967"/>
    <lineage>
        <taxon>Bacteria</taxon>
        <taxon>Candidatus Moduliflexota</taxon>
        <taxon>Candidatus Vecturitrichia</taxon>
        <taxon>Candidatus Vecturitrichales</taxon>
        <taxon>Candidatus Vecturitrichaceae</taxon>
        <taxon>Candidatus Vecturithrix</taxon>
    </lineage>
</organism>
<gene>
    <name evidence="9" type="ORF">U27_00846</name>
</gene>
<evidence type="ECO:0000256" key="4">
    <source>
        <dbReference type="ARBA" id="ARBA00022833"/>
    </source>
</evidence>
<dbReference type="InterPro" id="IPR037518">
    <property type="entry name" value="MPN"/>
</dbReference>
<dbReference type="GO" id="GO:0046872">
    <property type="term" value="F:metal ion binding"/>
    <property type="evidence" value="ECO:0007669"/>
    <property type="project" value="UniProtKB-KW"/>
</dbReference>
<dbReference type="InterPro" id="IPR020891">
    <property type="entry name" value="UPF0758_CS"/>
</dbReference>
<keyword evidence="4" id="KW-0862">Zinc</keyword>
<dbReference type="CDD" id="cd08071">
    <property type="entry name" value="MPN_DUF2466"/>
    <property type="match status" value="1"/>
</dbReference>
<dbReference type="GO" id="GO:0008237">
    <property type="term" value="F:metallopeptidase activity"/>
    <property type="evidence" value="ECO:0007669"/>
    <property type="project" value="UniProtKB-KW"/>
</dbReference>
<dbReference type="InterPro" id="IPR025657">
    <property type="entry name" value="RadC_JAB"/>
</dbReference>
<protein>
    <submittedName>
        <fullName evidence="9">DNA repair protein RadC</fullName>
    </submittedName>
</protein>
<evidence type="ECO:0000256" key="5">
    <source>
        <dbReference type="ARBA" id="ARBA00023049"/>
    </source>
</evidence>
<sequence>MEYLTIKEMPEDARPRERLERSGPGSLSNQELLAITLSTGVVKDGQKYTAIDLATQLLRHFESLKGVAQADFVQLTEVAGIGPAKACQIMAAFELGKRVAMFSGNLKPVIRQPTDVFEYFRDQMSLLPKEVFRVVALDTKNRIIKDQIVSEGTLNASIVHPRDVFRVAVVNSAASLILLHNHPSGDPMPSQEDIAITRRLVEVGKLMEIPILDHLIIGGGTFVSLKEMNLL</sequence>
<name>A0A081C8P3_VECG1</name>
<dbReference type="HOGENOM" id="CLU_073529_0_2_0"/>
<dbReference type="InterPro" id="IPR046778">
    <property type="entry name" value="UPF0758_N"/>
</dbReference>
<dbReference type="Proteomes" id="UP000030661">
    <property type="component" value="Unassembled WGS sequence"/>
</dbReference>
<dbReference type="InterPro" id="IPR001405">
    <property type="entry name" value="UPF0758"/>
</dbReference>
<dbReference type="EMBL" id="DF820476">
    <property type="protein sequence ID" value="GAK60948.1"/>
    <property type="molecule type" value="Genomic_DNA"/>
</dbReference>
<evidence type="ECO:0000256" key="3">
    <source>
        <dbReference type="ARBA" id="ARBA00022801"/>
    </source>
</evidence>
<dbReference type="Pfam" id="PF04002">
    <property type="entry name" value="RadC"/>
    <property type="match status" value="1"/>
</dbReference>
<evidence type="ECO:0000259" key="8">
    <source>
        <dbReference type="PROSITE" id="PS50249"/>
    </source>
</evidence>
<dbReference type="InterPro" id="IPR010994">
    <property type="entry name" value="RuvA_2-like"/>
</dbReference>
<dbReference type="GO" id="GO:0006508">
    <property type="term" value="P:proteolysis"/>
    <property type="evidence" value="ECO:0007669"/>
    <property type="project" value="UniProtKB-KW"/>
</dbReference>
<dbReference type="PROSITE" id="PS01302">
    <property type="entry name" value="UPF0758"/>
    <property type="match status" value="1"/>
</dbReference>
<dbReference type="Gene3D" id="3.40.140.10">
    <property type="entry name" value="Cytidine Deaminase, domain 2"/>
    <property type="match status" value="1"/>
</dbReference>
<evidence type="ECO:0000313" key="10">
    <source>
        <dbReference type="Proteomes" id="UP000030661"/>
    </source>
</evidence>
<dbReference type="PANTHER" id="PTHR30471:SF3">
    <property type="entry name" value="UPF0758 PROTEIN YEES-RELATED"/>
    <property type="match status" value="1"/>
</dbReference>
<keyword evidence="3" id="KW-0378">Hydrolase</keyword>
<dbReference type="AlphaFoldDB" id="A0A081C8P3"/>
<dbReference type="Pfam" id="PF20582">
    <property type="entry name" value="UPF0758_N"/>
    <property type="match status" value="1"/>
</dbReference>
<dbReference type="NCBIfam" id="NF000642">
    <property type="entry name" value="PRK00024.1"/>
    <property type="match status" value="1"/>
</dbReference>
<feature type="domain" description="MPN" evidence="8">
    <location>
        <begin position="109"/>
        <end position="231"/>
    </location>
</feature>
<keyword evidence="10" id="KW-1185">Reference proteome</keyword>
<reference evidence="9" key="1">
    <citation type="journal article" date="2015" name="PeerJ">
        <title>First genomic representation of candidate bacterial phylum KSB3 points to enhanced environmental sensing as a trigger of wastewater bulking.</title>
        <authorList>
            <person name="Sekiguchi Y."/>
            <person name="Ohashi A."/>
            <person name="Parks D.H."/>
            <person name="Yamauchi T."/>
            <person name="Tyson G.W."/>
            <person name="Hugenholtz P."/>
        </authorList>
    </citation>
    <scope>NUCLEOTIDE SEQUENCE [LARGE SCALE GENOMIC DNA]</scope>
</reference>
<evidence type="ECO:0000313" key="9">
    <source>
        <dbReference type="EMBL" id="GAK60948.1"/>
    </source>
</evidence>
<dbReference type="SUPFAM" id="SSF47781">
    <property type="entry name" value="RuvA domain 2-like"/>
    <property type="match status" value="1"/>
</dbReference>
<proteinExistence type="inferred from homology"/>
<accession>A0A081C8P3</accession>
<feature type="region of interest" description="Disordered" evidence="7">
    <location>
        <begin position="1"/>
        <end position="26"/>
    </location>
</feature>
<evidence type="ECO:0000256" key="6">
    <source>
        <dbReference type="RuleBase" id="RU003797"/>
    </source>
</evidence>
<dbReference type="NCBIfam" id="TIGR00608">
    <property type="entry name" value="radc"/>
    <property type="match status" value="1"/>
</dbReference>